<sequence length="103" mass="11661">MRTEPTRPISPPQHDRGICVKIRSSGVKNHAVVQVTLSQMIQTTCQCKKPKPSLKKIVEQRCNLLCRVQTSQALKSEFPLWFQAEEPQLRVPSDGTLHDVVID</sequence>
<protein>
    <submittedName>
        <fullName evidence="1">Uncharacterized protein</fullName>
    </submittedName>
</protein>
<dbReference type="EMBL" id="VEVO01000013">
    <property type="protein sequence ID" value="KAF0032299.1"/>
    <property type="molecule type" value="Genomic_DNA"/>
</dbReference>
<comment type="caution">
    <text evidence="1">The sequence shown here is derived from an EMBL/GenBank/DDBJ whole genome shotgun (WGS) entry which is preliminary data.</text>
</comment>
<gene>
    <name evidence="1" type="ORF">F2P81_014589</name>
</gene>
<dbReference type="Proteomes" id="UP000438429">
    <property type="component" value="Unassembled WGS sequence"/>
</dbReference>
<organism evidence="1 2">
    <name type="scientific">Scophthalmus maximus</name>
    <name type="common">Turbot</name>
    <name type="synonym">Psetta maxima</name>
    <dbReference type="NCBI Taxonomy" id="52904"/>
    <lineage>
        <taxon>Eukaryota</taxon>
        <taxon>Metazoa</taxon>
        <taxon>Chordata</taxon>
        <taxon>Craniata</taxon>
        <taxon>Vertebrata</taxon>
        <taxon>Euteleostomi</taxon>
        <taxon>Actinopterygii</taxon>
        <taxon>Neopterygii</taxon>
        <taxon>Teleostei</taxon>
        <taxon>Neoteleostei</taxon>
        <taxon>Acanthomorphata</taxon>
        <taxon>Carangaria</taxon>
        <taxon>Pleuronectiformes</taxon>
        <taxon>Pleuronectoidei</taxon>
        <taxon>Scophthalmidae</taxon>
        <taxon>Scophthalmus</taxon>
    </lineage>
</organism>
<dbReference type="AlphaFoldDB" id="A0A6A4SIF5"/>
<name>A0A6A4SIF5_SCOMX</name>
<reference evidence="1 2" key="1">
    <citation type="submission" date="2019-06" db="EMBL/GenBank/DDBJ databases">
        <title>Draft genomes of female and male turbot (Scophthalmus maximus).</title>
        <authorList>
            <person name="Xu H."/>
            <person name="Xu X.-W."/>
            <person name="Shao C."/>
            <person name="Chen S."/>
        </authorList>
    </citation>
    <scope>NUCLEOTIDE SEQUENCE [LARGE SCALE GENOMIC DNA]</scope>
    <source>
        <strain evidence="1">Ysfricsl-2016a</strain>
        <tissue evidence="1">Blood</tissue>
    </source>
</reference>
<accession>A0A6A4SIF5</accession>
<evidence type="ECO:0000313" key="1">
    <source>
        <dbReference type="EMBL" id="KAF0032299.1"/>
    </source>
</evidence>
<proteinExistence type="predicted"/>
<evidence type="ECO:0000313" key="2">
    <source>
        <dbReference type="Proteomes" id="UP000438429"/>
    </source>
</evidence>